<accession>A0A9P6XDJ5</accession>
<proteinExistence type="predicted"/>
<reference evidence="1" key="1">
    <citation type="journal article" date="2020" name="Microb. Genom.">
        <title>Genetic diversity of clinical and environmental Mucorales isolates obtained from an investigation of mucormycosis cases among solid organ transplant recipients.</title>
        <authorList>
            <person name="Nguyen M.H."/>
            <person name="Kaul D."/>
            <person name="Muto C."/>
            <person name="Cheng S.J."/>
            <person name="Richter R.A."/>
            <person name="Bruno V.M."/>
            <person name="Liu G."/>
            <person name="Beyhan S."/>
            <person name="Sundermann A.J."/>
            <person name="Mounaud S."/>
            <person name="Pasculle A.W."/>
            <person name="Nierman W.C."/>
            <person name="Driscoll E."/>
            <person name="Cumbie R."/>
            <person name="Clancy C.J."/>
            <person name="Dupont C.L."/>
        </authorList>
    </citation>
    <scope>NUCLEOTIDE SEQUENCE</scope>
    <source>
        <strain evidence="1">GL11</strain>
    </source>
</reference>
<keyword evidence="2" id="KW-1185">Reference proteome</keyword>
<dbReference type="EMBL" id="JAANQT010000449">
    <property type="protein sequence ID" value="KAG1310913.1"/>
    <property type="molecule type" value="Genomic_DNA"/>
</dbReference>
<dbReference type="AlphaFoldDB" id="A0A9P6XDJ5"/>
<dbReference type="Proteomes" id="UP000716291">
    <property type="component" value="Unassembled WGS sequence"/>
</dbReference>
<gene>
    <name evidence="1" type="ORF">G6F64_004203</name>
</gene>
<sequence>MNTIEMLNENDYSYNTQDSNQHHFYPHLKSINKESYLMTYINQEEKEYYANYDHEMTEAITDANYQDQLCNNEDEEGYDYQNDPLLELIMGVQSYLIEQANIYDGKMIDSPLYNLQYKMHAYMRQRASELGIDF</sequence>
<evidence type="ECO:0000313" key="1">
    <source>
        <dbReference type="EMBL" id="KAG1310913.1"/>
    </source>
</evidence>
<comment type="caution">
    <text evidence="1">The sequence shown here is derived from an EMBL/GenBank/DDBJ whole genome shotgun (WGS) entry which is preliminary data.</text>
</comment>
<protein>
    <submittedName>
        <fullName evidence="1">Uncharacterized protein</fullName>
    </submittedName>
</protein>
<dbReference type="OrthoDB" id="2235387at2759"/>
<name>A0A9P6XDJ5_RHIOR</name>
<evidence type="ECO:0000313" key="2">
    <source>
        <dbReference type="Proteomes" id="UP000716291"/>
    </source>
</evidence>
<organism evidence="1 2">
    <name type="scientific">Rhizopus oryzae</name>
    <name type="common">Mucormycosis agent</name>
    <name type="synonym">Rhizopus arrhizus var. delemar</name>
    <dbReference type="NCBI Taxonomy" id="64495"/>
    <lineage>
        <taxon>Eukaryota</taxon>
        <taxon>Fungi</taxon>
        <taxon>Fungi incertae sedis</taxon>
        <taxon>Mucoromycota</taxon>
        <taxon>Mucoromycotina</taxon>
        <taxon>Mucoromycetes</taxon>
        <taxon>Mucorales</taxon>
        <taxon>Mucorineae</taxon>
        <taxon>Rhizopodaceae</taxon>
        <taxon>Rhizopus</taxon>
    </lineage>
</organism>